<comment type="subcellular location">
    <subcellularLocation>
        <location evidence="1">Cell membrane</location>
        <topology evidence="1">Multi-pass membrane protein</topology>
    </subcellularLocation>
</comment>
<organism evidence="7 8">
    <name type="scientific">Escherichia coli ISC7</name>
    <dbReference type="NCBI Taxonomy" id="1432555"/>
    <lineage>
        <taxon>Bacteria</taxon>
        <taxon>Pseudomonadati</taxon>
        <taxon>Pseudomonadota</taxon>
        <taxon>Gammaproteobacteria</taxon>
        <taxon>Enterobacterales</taxon>
        <taxon>Enterobacteriaceae</taxon>
        <taxon>Escherichia</taxon>
    </lineage>
</organism>
<dbReference type="GO" id="GO:0005886">
    <property type="term" value="C:plasma membrane"/>
    <property type="evidence" value="ECO:0007669"/>
    <property type="project" value="UniProtKB-SubCell"/>
</dbReference>
<sequence length="192" mass="21017">MIDEFPSLGKLEIIQESLAFLAGYGIKFYLICQDINQLRSRETGYGPDETITSNCHVQNAYPPNRTETAEHLSKLTGQTTVIKEQITTSGKRASAILGGVSKTIQEVQRPLLTVDECLRMPGPKKNAEGLITERGDMVIYVAGFPAIYGKQPLFFQDEIFSLRASVPAPKVTDRIRAVAAANDDASNEAIAI</sequence>
<keyword evidence="3" id="KW-1003">Cell membrane</keyword>
<name>W1F118_ECOLX</name>
<dbReference type="InterPro" id="IPR051539">
    <property type="entry name" value="T4SS-coupling_protein"/>
</dbReference>
<keyword evidence="6" id="KW-0472">Membrane</keyword>
<evidence type="ECO:0000256" key="1">
    <source>
        <dbReference type="ARBA" id="ARBA00004651"/>
    </source>
</evidence>
<dbReference type="CDD" id="cd01127">
    <property type="entry name" value="TrwB_TraG_TraD_VirD4"/>
    <property type="match status" value="1"/>
</dbReference>
<keyword evidence="5" id="KW-1133">Transmembrane helix</keyword>
<proteinExistence type="inferred from homology"/>
<dbReference type="SUPFAM" id="SSF52540">
    <property type="entry name" value="P-loop containing nucleoside triphosphate hydrolases"/>
    <property type="match status" value="1"/>
</dbReference>
<evidence type="ECO:0000256" key="4">
    <source>
        <dbReference type="ARBA" id="ARBA00022692"/>
    </source>
</evidence>
<evidence type="ECO:0000313" key="8">
    <source>
        <dbReference type="Proteomes" id="UP000019199"/>
    </source>
</evidence>
<protein>
    <submittedName>
        <fullName evidence="7">IncP-type DNA transfer coupling protein TraG</fullName>
    </submittedName>
</protein>
<dbReference type="AlphaFoldDB" id="W1F118"/>
<keyword evidence="4" id="KW-0812">Transmembrane</keyword>
<evidence type="ECO:0000256" key="3">
    <source>
        <dbReference type="ARBA" id="ARBA00022475"/>
    </source>
</evidence>
<dbReference type="InterPro" id="IPR003688">
    <property type="entry name" value="TraG/VirD4"/>
</dbReference>
<dbReference type="EMBL" id="CBWN010000088">
    <property type="protein sequence ID" value="CDL27505.1"/>
    <property type="molecule type" value="Genomic_DNA"/>
</dbReference>
<dbReference type="PANTHER" id="PTHR37937:SF1">
    <property type="entry name" value="CONJUGATIVE TRANSFER: DNA TRANSPORT"/>
    <property type="match status" value="1"/>
</dbReference>
<reference evidence="7 8" key="1">
    <citation type="submission" date="2013-10" db="EMBL/GenBank/DDBJ databases">
        <title>Antibiotic resistance diversity of beta-lactamase producers in the General Hospital Vienna.</title>
        <authorList>
            <person name="Barisic I."/>
            <person name="Mitteregger D."/>
            <person name="Hirschl A.M."/>
            <person name="Noehammer C."/>
            <person name="Wiesinger-Mayr H."/>
        </authorList>
    </citation>
    <scope>NUCLEOTIDE SEQUENCE [LARGE SCALE GENOMIC DNA]</scope>
    <source>
        <strain evidence="7 8">ISC7</strain>
    </source>
</reference>
<evidence type="ECO:0000256" key="5">
    <source>
        <dbReference type="ARBA" id="ARBA00022989"/>
    </source>
</evidence>
<evidence type="ECO:0000313" key="7">
    <source>
        <dbReference type="EMBL" id="CDL27505.1"/>
    </source>
</evidence>
<dbReference type="Gene3D" id="3.40.50.300">
    <property type="entry name" value="P-loop containing nucleotide triphosphate hydrolases"/>
    <property type="match status" value="1"/>
</dbReference>
<accession>W1F118</accession>
<evidence type="ECO:0000256" key="6">
    <source>
        <dbReference type="ARBA" id="ARBA00023136"/>
    </source>
</evidence>
<dbReference type="InterPro" id="IPR027417">
    <property type="entry name" value="P-loop_NTPase"/>
</dbReference>
<dbReference type="Pfam" id="PF02534">
    <property type="entry name" value="T4SS-DNA_transf"/>
    <property type="match status" value="1"/>
</dbReference>
<dbReference type="Proteomes" id="UP000019199">
    <property type="component" value="Unassembled WGS sequence"/>
</dbReference>
<comment type="similarity">
    <text evidence="2">Belongs to the VirD4/TraG family.</text>
</comment>
<comment type="caution">
    <text evidence="7">The sequence shown here is derived from an EMBL/GenBank/DDBJ whole genome shotgun (WGS) entry which is preliminary data.</text>
</comment>
<dbReference type="PANTHER" id="PTHR37937">
    <property type="entry name" value="CONJUGATIVE TRANSFER: DNA TRANSPORT"/>
    <property type="match status" value="1"/>
</dbReference>
<evidence type="ECO:0000256" key="2">
    <source>
        <dbReference type="ARBA" id="ARBA00008806"/>
    </source>
</evidence>